<dbReference type="Gene3D" id="1.10.3060.10">
    <property type="entry name" value="Helical scaffold and wing domains of SecA"/>
    <property type="match status" value="2"/>
</dbReference>
<evidence type="ECO:0000259" key="15">
    <source>
        <dbReference type="PROSITE" id="PS51192"/>
    </source>
</evidence>
<feature type="binding site" evidence="12">
    <location>
        <begin position="103"/>
        <end position="107"/>
    </location>
    <ligand>
        <name>ATP</name>
        <dbReference type="ChEBI" id="CHEBI:30616"/>
    </ligand>
</feature>
<gene>
    <name evidence="12" type="primary">secA</name>
    <name evidence="18" type="ORF">A3A39_03105</name>
</gene>
<dbReference type="InterPro" id="IPR020937">
    <property type="entry name" value="SecA_CS"/>
</dbReference>
<dbReference type="InterPro" id="IPR014001">
    <property type="entry name" value="Helicase_ATP-bd"/>
</dbReference>
<evidence type="ECO:0000256" key="7">
    <source>
        <dbReference type="ARBA" id="ARBA00022840"/>
    </source>
</evidence>
<comment type="subcellular location">
    <subcellularLocation>
        <location evidence="12">Cell membrane</location>
        <topology evidence="12">Peripheral membrane protein</topology>
        <orientation evidence="12">Cytoplasmic side</orientation>
    </subcellularLocation>
    <subcellularLocation>
        <location evidence="12">Cytoplasm</location>
    </subcellularLocation>
    <subcellularLocation>
        <location evidence="1">Membrane</location>
        <topology evidence="1">Peripheral membrane protein</topology>
    </subcellularLocation>
    <text evidence="12">Distribution is 50-50.</text>
</comment>
<evidence type="ECO:0000256" key="2">
    <source>
        <dbReference type="ARBA" id="ARBA00007650"/>
    </source>
</evidence>
<dbReference type="SUPFAM" id="SSF81886">
    <property type="entry name" value="Helical scaffold and wing domains of SecA"/>
    <property type="match status" value="1"/>
</dbReference>
<name>A0A1F6F2F8_9BACT</name>
<dbReference type="PROSITE" id="PS51196">
    <property type="entry name" value="SECA_MOTOR_DEAD"/>
    <property type="match status" value="1"/>
</dbReference>
<dbReference type="Pfam" id="PF07516">
    <property type="entry name" value="SecA_SW"/>
    <property type="match status" value="2"/>
</dbReference>
<feature type="domain" description="SecA family profile" evidence="17">
    <location>
        <begin position="1"/>
        <end position="626"/>
    </location>
</feature>
<dbReference type="GO" id="GO:0031522">
    <property type="term" value="C:cell envelope Sec protein transport complex"/>
    <property type="evidence" value="ECO:0007669"/>
    <property type="project" value="TreeGrafter"/>
</dbReference>
<keyword evidence="7 12" id="KW-0067">ATP-binding</keyword>
<dbReference type="InterPro" id="IPR036266">
    <property type="entry name" value="SecA_Wing/Scaffold_sf"/>
</dbReference>
<comment type="similarity">
    <text evidence="2 12 13">Belongs to the SecA family.</text>
</comment>
<dbReference type="Gene3D" id="3.90.1440.10">
    <property type="entry name" value="SecA, preprotein cross-linking domain"/>
    <property type="match status" value="1"/>
</dbReference>
<keyword evidence="6 12" id="KW-0547">Nucleotide-binding</keyword>
<evidence type="ECO:0000259" key="17">
    <source>
        <dbReference type="PROSITE" id="PS51196"/>
    </source>
</evidence>
<keyword evidence="4 12" id="KW-1003">Cell membrane</keyword>
<dbReference type="Proteomes" id="UP000177372">
    <property type="component" value="Unassembled WGS sequence"/>
</dbReference>
<reference evidence="18 19" key="1">
    <citation type="journal article" date="2016" name="Nat. Commun.">
        <title>Thousands of microbial genomes shed light on interconnected biogeochemical processes in an aquifer system.</title>
        <authorList>
            <person name="Anantharaman K."/>
            <person name="Brown C.T."/>
            <person name="Hug L.A."/>
            <person name="Sharon I."/>
            <person name="Castelle C.J."/>
            <person name="Probst A.J."/>
            <person name="Thomas B.C."/>
            <person name="Singh A."/>
            <person name="Wilkins M.J."/>
            <person name="Karaoz U."/>
            <person name="Brodie E.L."/>
            <person name="Williams K.H."/>
            <person name="Hubbard S.S."/>
            <person name="Banfield J.F."/>
        </authorList>
    </citation>
    <scope>NUCLEOTIDE SEQUENCE [LARGE SCALE GENOMIC DNA]</scope>
</reference>
<feature type="domain" description="Helicase C-terminal" evidence="16">
    <location>
        <begin position="464"/>
        <end position="625"/>
    </location>
</feature>
<evidence type="ECO:0000313" key="19">
    <source>
        <dbReference type="Proteomes" id="UP000177372"/>
    </source>
</evidence>
<feature type="domain" description="Helicase ATP-binding" evidence="15">
    <location>
        <begin position="87"/>
        <end position="292"/>
    </location>
</feature>
<evidence type="ECO:0000256" key="10">
    <source>
        <dbReference type="ARBA" id="ARBA00023010"/>
    </source>
</evidence>
<dbReference type="GO" id="GO:0043952">
    <property type="term" value="P:protein transport by the Sec complex"/>
    <property type="evidence" value="ECO:0007669"/>
    <property type="project" value="TreeGrafter"/>
</dbReference>
<dbReference type="GO" id="GO:0005829">
    <property type="term" value="C:cytosol"/>
    <property type="evidence" value="ECO:0007669"/>
    <property type="project" value="TreeGrafter"/>
</dbReference>
<dbReference type="CDD" id="cd17928">
    <property type="entry name" value="DEXDc_SecA"/>
    <property type="match status" value="1"/>
</dbReference>
<evidence type="ECO:0000313" key="18">
    <source>
        <dbReference type="EMBL" id="OGG80053.1"/>
    </source>
</evidence>
<dbReference type="NCBIfam" id="TIGR00963">
    <property type="entry name" value="secA"/>
    <property type="match status" value="1"/>
</dbReference>
<dbReference type="PANTHER" id="PTHR30612:SF0">
    <property type="entry name" value="CHLOROPLAST PROTEIN-TRANSPORTING ATPASE"/>
    <property type="match status" value="1"/>
</dbReference>
<dbReference type="Pfam" id="PF01043">
    <property type="entry name" value="SecA_PP_bind"/>
    <property type="match status" value="1"/>
</dbReference>
<dbReference type="PRINTS" id="PR00906">
    <property type="entry name" value="SECA"/>
</dbReference>
<dbReference type="InterPro" id="IPR044722">
    <property type="entry name" value="SecA_SF2_C"/>
</dbReference>
<comment type="function">
    <text evidence="12">Part of the Sec protein translocase complex. Interacts with the SecYEG preprotein conducting channel. Has a central role in coupling the hydrolysis of ATP to the transfer of proteins into and across the cell membrane, serving as an ATP-driven molecular motor driving the stepwise translocation of polypeptide chains across the membrane.</text>
</comment>
<dbReference type="PROSITE" id="PS51194">
    <property type="entry name" value="HELICASE_CTER"/>
    <property type="match status" value="1"/>
</dbReference>
<keyword evidence="11 12" id="KW-0472">Membrane</keyword>
<dbReference type="InterPro" id="IPR027417">
    <property type="entry name" value="P-loop_NTPase"/>
</dbReference>
<accession>A0A1F6F2F8</accession>
<dbReference type="FunFam" id="3.90.1440.10:FF:000002">
    <property type="entry name" value="Protein translocase subunit SecA"/>
    <property type="match status" value="1"/>
</dbReference>
<dbReference type="PANTHER" id="PTHR30612">
    <property type="entry name" value="SECA INNER MEMBRANE COMPONENT OF SEC PROTEIN SECRETION SYSTEM"/>
    <property type="match status" value="1"/>
</dbReference>
<dbReference type="PROSITE" id="PS51192">
    <property type="entry name" value="HELICASE_ATP_BIND_1"/>
    <property type="match status" value="1"/>
</dbReference>
<organism evidence="18 19">
    <name type="scientific">Candidatus Kaiserbacteria bacterium RIFCSPLOWO2_01_FULL_54_13</name>
    <dbReference type="NCBI Taxonomy" id="1798512"/>
    <lineage>
        <taxon>Bacteria</taxon>
        <taxon>Candidatus Kaiseribacteriota</taxon>
    </lineage>
</organism>
<keyword evidence="5 12" id="KW-0963">Cytoplasm</keyword>
<sequence length="866" mass="97444">MAFWKFLLPDENTAALKRAKPIVERVNALEEKVKALSDTELRAKTDEYKKRIAEGVSLDELAPEAFATVREAARRTLKQRHFDVQLVGGMVLHHGDIAEMRTGEGKTLVATLPAYLNALEGKGVHVVTVNDYLSRRDAVWMGQIYHFLGMSVGVLNHEQSYLYDATHGRDSRENGNQKSNIKGQNDNGIDHVRDETGGFHVVHEFLRPCTRREAYAADITYGTNNEFGFDYLRDNLEYESGSTRQREYHYAIVDEIDSILIDEARTPLIISAPISDAESLYPRFAAIAHTLSSPEDYEVDEKRKQIALTDSGIEKAQKVLGIENIYTDAGIKYVHHLETAVRAKALYEHDKEYVVRDGQVIIVDEFTGRLQPGRRWSDGLHQAIEAKEGVAMQQESRTFASITFQNYFRLYKKLSGMTGTALTSAEEFYKVYGLNTVAVPTNKPSTRKDHDDLILQTEVGKMRAIARRVKELHEKGQPVLVGTVSVEKNELLSVHFKQEGIPHEILNAKNHEREGEIIAQAGRRGGVTIATNMAGRGVDIKLGGNPATEAEYEEVKKLNGLFVLGTERHEARRIDNQLRGRSGRQGDPGETQFFVSLEDSLMRIFASDVIKRVMGTFKIPEDEPIYNSMITRALEKAQTRIEELNFDARKHVLAYDDVLNVQRKSIYARRHALLMGEEHEIDAELSRVAEGDLPAPQDTSRQAGAEFAKIVEARKKELAASFYPIAKRFLLQTVDFLWVEHLEAMEYLRSSVNLRAYGQRDPLVEYKKEGLRLFRGMEESYIANVRRILPNLGLPAQAGAPAATVREGQTVERAARAITAQSAPAAKKAYGRNDRIVISDGKETRELKFKKAEPLLATGKWRIVGG</sequence>
<dbReference type="Gene3D" id="3.40.50.300">
    <property type="entry name" value="P-loop containing nucleotide triphosphate hydrolases"/>
    <property type="match status" value="4"/>
</dbReference>
<dbReference type="GO" id="GO:0017038">
    <property type="term" value="P:protein import"/>
    <property type="evidence" value="ECO:0007669"/>
    <property type="project" value="InterPro"/>
</dbReference>
<feature type="compositionally biased region" description="Polar residues" evidence="14">
    <location>
        <begin position="176"/>
        <end position="187"/>
    </location>
</feature>
<dbReference type="SMART" id="SM00957">
    <property type="entry name" value="SecA_DEAD"/>
    <property type="match status" value="1"/>
</dbReference>
<dbReference type="InterPro" id="IPR011130">
    <property type="entry name" value="SecA_preprotein_X-link_dom"/>
</dbReference>
<dbReference type="SUPFAM" id="SSF52540">
    <property type="entry name" value="P-loop containing nucleoside triphosphate hydrolases"/>
    <property type="match status" value="2"/>
</dbReference>
<evidence type="ECO:0000256" key="9">
    <source>
        <dbReference type="ARBA" id="ARBA00022967"/>
    </source>
</evidence>
<comment type="subunit">
    <text evidence="12">Monomer and homodimer. Part of the essential Sec protein translocation apparatus which comprises SecA, SecYEG and auxiliary proteins SecDF. Other proteins may also be involved.</text>
</comment>
<dbReference type="Pfam" id="PF07517">
    <property type="entry name" value="SecA_DEAD"/>
    <property type="match status" value="1"/>
</dbReference>
<dbReference type="GO" id="GO:0005524">
    <property type="term" value="F:ATP binding"/>
    <property type="evidence" value="ECO:0007669"/>
    <property type="project" value="UniProtKB-UniRule"/>
</dbReference>
<evidence type="ECO:0000256" key="14">
    <source>
        <dbReference type="SAM" id="MobiDB-lite"/>
    </source>
</evidence>
<dbReference type="InterPro" id="IPR001650">
    <property type="entry name" value="Helicase_C-like"/>
</dbReference>
<dbReference type="EMBL" id="MFLZ01000014">
    <property type="protein sequence ID" value="OGG80053.1"/>
    <property type="molecule type" value="Genomic_DNA"/>
</dbReference>
<dbReference type="EC" id="7.4.2.8" evidence="12"/>
<evidence type="ECO:0000256" key="5">
    <source>
        <dbReference type="ARBA" id="ARBA00022490"/>
    </source>
</evidence>
<dbReference type="NCBIfam" id="NF009538">
    <property type="entry name" value="PRK12904.1"/>
    <property type="match status" value="1"/>
</dbReference>
<feature type="binding site" evidence="12">
    <location>
        <position position="539"/>
    </location>
    <ligand>
        <name>ATP</name>
        <dbReference type="ChEBI" id="CHEBI:30616"/>
    </ligand>
</feature>
<proteinExistence type="inferred from homology"/>
<dbReference type="STRING" id="1798512.A3A39_03105"/>
<dbReference type="GO" id="GO:0065002">
    <property type="term" value="P:intracellular protein transmembrane transport"/>
    <property type="evidence" value="ECO:0007669"/>
    <property type="project" value="UniProtKB-UniRule"/>
</dbReference>
<dbReference type="InterPro" id="IPR011115">
    <property type="entry name" value="SecA_DEAD"/>
</dbReference>
<evidence type="ECO:0000256" key="12">
    <source>
        <dbReference type="HAMAP-Rule" id="MF_01382"/>
    </source>
</evidence>
<dbReference type="PROSITE" id="PS01312">
    <property type="entry name" value="SECA"/>
    <property type="match status" value="1"/>
</dbReference>
<comment type="caution">
    <text evidence="18">The sequence shown here is derived from an EMBL/GenBank/DDBJ whole genome shotgun (WGS) entry which is preliminary data.</text>
</comment>
<evidence type="ECO:0000256" key="4">
    <source>
        <dbReference type="ARBA" id="ARBA00022475"/>
    </source>
</evidence>
<evidence type="ECO:0000256" key="11">
    <source>
        <dbReference type="ARBA" id="ARBA00023136"/>
    </source>
</evidence>
<dbReference type="SUPFAM" id="SSF81767">
    <property type="entry name" value="Pre-protein crosslinking domain of SecA"/>
    <property type="match status" value="1"/>
</dbReference>
<dbReference type="CDD" id="cd18803">
    <property type="entry name" value="SF2_C_secA"/>
    <property type="match status" value="1"/>
</dbReference>
<dbReference type="InterPro" id="IPR036670">
    <property type="entry name" value="SecA_X-link_sf"/>
</dbReference>
<keyword evidence="3 12" id="KW-0813">Transport</keyword>
<evidence type="ECO:0000259" key="16">
    <source>
        <dbReference type="PROSITE" id="PS51194"/>
    </source>
</evidence>
<keyword evidence="10 12" id="KW-0811">Translocation</keyword>
<dbReference type="GO" id="GO:0008564">
    <property type="term" value="F:protein-exporting ATPase activity"/>
    <property type="evidence" value="ECO:0007669"/>
    <property type="project" value="UniProtKB-EC"/>
</dbReference>
<dbReference type="HAMAP" id="MF_01382">
    <property type="entry name" value="SecA"/>
    <property type="match status" value="1"/>
</dbReference>
<dbReference type="GO" id="GO:0005886">
    <property type="term" value="C:plasma membrane"/>
    <property type="evidence" value="ECO:0007669"/>
    <property type="project" value="UniProtKB-SubCell"/>
</dbReference>
<evidence type="ECO:0000256" key="3">
    <source>
        <dbReference type="ARBA" id="ARBA00022448"/>
    </source>
</evidence>
<dbReference type="InterPro" id="IPR011116">
    <property type="entry name" value="SecA_Wing/Scaffold"/>
</dbReference>
<evidence type="ECO:0000256" key="1">
    <source>
        <dbReference type="ARBA" id="ARBA00004170"/>
    </source>
</evidence>
<protein>
    <recommendedName>
        <fullName evidence="12 13">Protein translocase subunit SecA</fullName>
        <ecNumber evidence="12">7.4.2.8</ecNumber>
    </recommendedName>
</protein>
<feature type="region of interest" description="Disordered" evidence="14">
    <location>
        <begin position="167"/>
        <end position="189"/>
    </location>
</feature>
<keyword evidence="9 12" id="KW-1278">Translocase</keyword>
<dbReference type="Pfam" id="PF21090">
    <property type="entry name" value="P-loop_SecA"/>
    <property type="match status" value="1"/>
</dbReference>
<evidence type="ECO:0000256" key="6">
    <source>
        <dbReference type="ARBA" id="ARBA00022741"/>
    </source>
</evidence>
<evidence type="ECO:0000256" key="13">
    <source>
        <dbReference type="RuleBase" id="RU003874"/>
    </source>
</evidence>
<dbReference type="GO" id="GO:0006605">
    <property type="term" value="P:protein targeting"/>
    <property type="evidence" value="ECO:0007669"/>
    <property type="project" value="UniProtKB-UniRule"/>
</dbReference>
<dbReference type="SMART" id="SM00958">
    <property type="entry name" value="SecA_PP_bind"/>
    <property type="match status" value="1"/>
</dbReference>
<feature type="binding site" evidence="12">
    <location>
        <position position="85"/>
    </location>
    <ligand>
        <name>ATP</name>
        <dbReference type="ChEBI" id="CHEBI:30616"/>
    </ligand>
</feature>
<keyword evidence="8 12" id="KW-0653">Protein transport</keyword>
<dbReference type="InterPro" id="IPR014018">
    <property type="entry name" value="SecA_motor_DEAD"/>
</dbReference>
<dbReference type="FunFam" id="3.40.50.300:FF:000429">
    <property type="entry name" value="Preprotein translocase subunit SecA"/>
    <property type="match status" value="1"/>
</dbReference>
<dbReference type="InterPro" id="IPR000185">
    <property type="entry name" value="SecA"/>
</dbReference>
<dbReference type="AlphaFoldDB" id="A0A1F6F2F8"/>
<evidence type="ECO:0000256" key="8">
    <source>
        <dbReference type="ARBA" id="ARBA00022927"/>
    </source>
</evidence>
<comment type="catalytic activity">
    <reaction evidence="12">
        <text>ATP + H2O + cellular proteinSide 1 = ADP + phosphate + cellular proteinSide 2.</text>
        <dbReference type="EC" id="7.4.2.8"/>
    </reaction>
</comment>